<evidence type="ECO:0000313" key="3">
    <source>
        <dbReference type="EMBL" id="AGR61949.1"/>
    </source>
</evidence>
<evidence type="ECO:0000313" key="4">
    <source>
        <dbReference type="Proteomes" id="UP000015042"/>
    </source>
</evidence>
<dbReference type="Pfam" id="PF01051">
    <property type="entry name" value="Rep3_N"/>
    <property type="match status" value="1"/>
</dbReference>
<comment type="similarity">
    <text evidence="1">Belongs to the initiator RepB protein family.</text>
</comment>
<accession>S5N507</accession>
<dbReference type="AlphaFoldDB" id="S5N507"/>
<evidence type="ECO:0000256" key="1">
    <source>
        <dbReference type="ARBA" id="ARBA00038283"/>
    </source>
</evidence>
<keyword evidence="3" id="KW-0614">Plasmid</keyword>
<dbReference type="PATRIC" id="fig|1197719.3.peg.4746"/>
<sequence length="231" mass="26766">MTSIDVSKELRQLSLAKSEGYERIHISGARLDMDNDFKTWIGIIHAFARYHVTNEELVLPFVEFIRLCGFSSSLSSARLRKRLEISLTRIASNTISFSNQSGDYYVTHLVQSAKYNSKTDEICLQADPNIFEIYQFDRKVLLQLRAINALPRKESAQALYTFIESLPSNPIPVSIERFRQRLNLTSRTITQNAIIRKALAQLKEIGYLDHSEVKRGHMTYFIIHHRYPELR</sequence>
<dbReference type="GO" id="GO:0006270">
    <property type="term" value="P:DNA replication initiation"/>
    <property type="evidence" value="ECO:0007669"/>
    <property type="project" value="InterPro"/>
</dbReference>
<dbReference type="GO" id="GO:0003887">
    <property type="term" value="F:DNA-directed DNA polymerase activity"/>
    <property type="evidence" value="ECO:0007669"/>
    <property type="project" value="InterPro"/>
</dbReference>
<feature type="domain" description="Initiator Rep protein WH1" evidence="2">
    <location>
        <begin position="53"/>
        <end position="163"/>
    </location>
</feature>
<evidence type="ECO:0000259" key="2">
    <source>
        <dbReference type="Pfam" id="PF01051"/>
    </source>
</evidence>
<dbReference type="HOGENOM" id="CLU_056709_0_0_6"/>
<geneLocation type="plasmid" evidence="3 4">
    <name>RM1</name>
</geneLocation>
<dbReference type="KEGG" id="sbz:A464_plas0125"/>
<protein>
    <submittedName>
        <fullName evidence="3">DNA replication protein</fullName>
    </submittedName>
</protein>
<dbReference type="InterPro" id="IPR000525">
    <property type="entry name" value="Initiator_Rep_WH1"/>
</dbReference>
<reference evidence="3 4" key="1">
    <citation type="submission" date="2013-07" db="EMBL/GenBank/DDBJ databases">
        <title>Genome sequence of Salmonella bongori N268-08 - a rare clinical isolate.</title>
        <authorList>
            <person name="Marti R."/>
            <person name="Hagens S."/>
            <person name="Loessner M.J."/>
            <person name="Klumpp J."/>
        </authorList>
    </citation>
    <scope>NUCLEOTIDE SEQUENCE [LARGE SCALE GENOMIC DNA]</scope>
    <source>
        <strain evidence="3 4">N268-08</strain>
        <plasmid evidence="4">Plasmid RM1</plasmid>
    </source>
</reference>
<proteinExistence type="inferred from homology"/>
<dbReference type="Proteomes" id="UP000015042">
    <property type="component" value="Plasmid RM1"/>
</dbReference>
<name>S5N507_SALBN</name>
<dbReference type="EMBL" id="CP006609">
    <property type="protein sequence ID" value="AGR61949.1"/>
    <property type="molecule type" value="Genomic_DNA"/>
</dbReference>
<organism evidence="3 4">
    <name type="scientific">Salmonella bongori N268-08</name>
    <dbReference type="NCBI Taxonomy" id="1197719"/>
    <lineage>
        <taxon>Bacteria</taxon>
        <taxon>Pseudomonadati</taxon>
        <taxon>Pseudomonadota</taxon>
        <taxon>Gammaproteobacteria</taxon>
        <taxon>Enterobacterales</taxon>
        <taxon>Enterobacteriaceae</taxon>
        <taxon>Salmonella</taxon>
    </lineage>
</organism>
<gene>
    <name evidence="3" type="ORF">A464_plas0125</name>
</gene>
<dbReference type="eggNOG" id="ENOG502Z8F1">
    <property type="taxonomic scope" value="Bacteria"/>
</dbReference>